<dbReference type="RefSeq" id="WP_149023329.1">
    <property type="nucleotide sequence ID" value="NZ_AOCG01000008.1"/>
</dbReference>
<dbReference type="NCBIfam" id="TIGR01167">
    <property type="entry name" value="LPXTG_anchor"/>
    <property type="match status" value="1"/>
</dbReference>
<keyword evidence="2" id="KW-0472">Membrane</keyword>
<keyword evidence="2" id="KW-0812">Transmembrane</keyword>
<dbReference type="AlphaFoldDB" id="W7BH33"/>
<evidence type="ECO:0000256" key="3">
    <source>
        <dbReference type="SAM" id="SignalP"/>
    </source>
</evidence>
<feature type="compositionally biased region" description="Polar residues" evidence="1">
    <location>
        <begin position="55"/>
        <end position="66"/>
    </location>
</feature>
<dbReference type="Pfam" id="PF13731">
    <property type="entry name" value="WxL"/>
    <property type="match status" value="1"/>
</dbReference>
<dbReference type="STRING" id="1265818.MAQA_08213"/>
<feature type="signal peptide" evidence="3">
    <location>
        <begin position="1"/>
        <end position="23"/>
    </location>
</feature>
<evidence type="ECO:0000313" key="6">
    <source>
        <dbReference type="Proteomes" id="UP000019246"/>
    </source>
</evidence>
<feature type="transmembrane region" description="Helical" evidence="2">
    <location>
        <begin position="124"/>
        <end position="145"/>
    </location>
</feature>
<dbReference type="Proteomes" id="UP000019246">
    <property type="component" value="Unassembled WGS sequence"/>
</dbReference>
<feature type="transmembrane region" description="Helical" evidence="2">
    <location>
        <begin position="92"/>
        <end position="108"/>
    </location>
</feature>
<evidence type="ECO:0000256" key="1">
    <source>
        <dbReference type="SAM" id="MobiDB-lite"/>
    </source>
</evidence>
<dbReference type="PATRIC" id="fig|1265818.5.peg.1655"/>
<feature type="region of interest" description="Disordered" evidence="1">
    <location>
        <begin position="44"/>
        <end position="91"/>
    </location>
</feature>
<evidence type="ECO:0000256" key="2">
    <source>
        <dbReference type="SAM" id="Phobius"/>
    </source>
</evidence>
<name>W7BH33_9LIST</name>
<organism evidence="5 6">
    <name type="scientific">Listeria aquatica FSL S10-1188</name>
    <dbReference type="NCBI Taxonomy" id="1265818"/>
    <lineage>
        <taxon>Bacteria</taxon>
        <taxon>Bacillati</taxon>
        <taxon>Bacillota</taxon>
        <taxon>Bacilli</taxon>
        <taxon>Bacillales</taxon>
        <taxon>Listeriaceae</taxon>
        <taxon>Listeria</taxon>
    </lineage>
</organism>
<protein>
    <recommendedName>
        <fullName evidence="4">WxL domain-containing protein</fullName>
    </recommendedName>
</protein>
<comment type="caution">
    <text evidence="5">The sequence shown here is derived from an EMBL/GenBank/DDBJ whole genome shotgun (WGS) entry which is preliminary data.</text>
</comment>
<keyword evidence="2" id="KW-1133">Transmembrane helix</keyword>
<proteinExistence type="predicted"/>
<feature type="compositionally biased region" description="Polar residues" evidence="1">
    <location>
        <begin position="74"/>
        <end position="84"/>
    </location>
</feature>
<keyword evidence="3" id="KW-0732">Signal</keyword>
<gene>
    <name evidence="5" type="ORF">MAQA_08213</name>
</gene>
<evidence type="ECO:0000313" key="5">
    <source>
        <dbReference type="EMBL" id="EUJ19053.1"/>
    </source>
</evidence>
<reference evidence="5 6" key="1">
    <citation type="journal article" date="2014" name="Int. J. Syst. Evol. Microbiol.">
        <title>Listeria floridensis sp. nov., Listeria aquatica sp. nov., Listeria cornellensis sp. nov., Listeria riparia sp. nov. and Listeria grandensis sp. nov., from agricultural and natural environments.</title>
        <authorList>
            <person name="den Bakker H.C."/>
            <person name="Warchocki S."/>
            <person name="Wright E.M."/>
            <person name="Allred A.F."/>
            <person name="Ahlstrom C."/>
            <person name="Manuel C.S."/>
            <person name="Stasiewicz M.J."/>
            <person name="Burrell A."/>
            <person name="Roof S."/>
            <person name="Strawn L."/>
            <person name="Fortes E.D."/>
            <person name="Nightingale K.K."/>
            <person name="Kephart D."/>
            <person name="Wiedmann M."/>
        </authorList>
    </citation>
    <scope>NUCLEOTIDE SEQUENCE [LARGE SCALE GENOMIC DNA]</scope>
    <source>
        <strain evidence="5 6">FSL S10-1188</strain>
    </source>
</reference>
<keyword evidence="6" id="KW-1185">Reference proteome</keyword>
<dbReference type="InterPro" id="IPR027994">
    <property type="entry name" value="WxL_dom"/>
</dbReference>
<dbReference type="EMBL" id="AOCG01000008">
    <property type="protein sequence ID" value="EUJ19053.1"/>
    <property type="molecule type" value="Genomic_DNA"/>
</dbReference>
<feature type="domain" description="WxL" evidence="4">
    <location>
        <begin position="147"/>
        <end position="334"/>
    </location>
</feature>
<accession>W7BH33</accession>
<evidence type="ECO:0000259" key="4">
    <source>
        <dbReference type="Pfam" id="PF13731"/>
    </source>
</evidence>
<feature type="chain" id="PRO_5004888895" description="WxL domain-containing protein" evidence="3">
    <location>
        <begin position="24"/>
        <end position="336"/>
    </location>
</feature>
<sequence length="336" mass="35623">MKKTLFIISLCALFFISPTSVFANNPVSHAESHAGIHFISGDEENDSAQHEKNKNATYPSKSTNKTIENEKRNSSGTASISHLPQTGDKAESPLPSIGMILISIYFIQNKKKKRGKNTMKMKNLVIATVITGSAIVASPAAQVFAEETNTANSHAFVSLTAGDTTTPVDPIDPSEPGGGTGNTGSLTIDNVTPFEFGTHQISSTSETYTSTAKNPNVQVTDRRGEGQGWTLQVALSEFKDQTDASKVLKGAELTIPKGELKTTAGNVSDAPNNFASTLAADGSGSAIIMQANEKTGMGTWEDLFNNQEIKLTVPAGNYSGDYSSTLNWSLVDAPNA</sequence>